<dbReference type="AlphaFoldDB" id="A0A7W7CAF4"/>
<feature type="domain" description="Acyl-CoA dehydrogenase/oxidase C-terminal" evidence="6">
    <location>
        <begin position="225"/>
        <end position="356"/>
    </location>
</feature>
<dbReference type="RefSeq" id="WP_185003456.1">
    <property type="nucleotide sequence ID" value="NZ_BAAAUI010000047.1"/>
</dbReference>
<dbReference type="InterPro" id="IPR037069">
    <property type="entry name" value="AcylCoA_DH/ox_N_sf"/>
</dbReference>
<dbReference type="EC" id="1.3.8.7" evidence="8"/>
<dbReference type="SUPFAM" id="SSF47203">
    <property type="entry name" value="Acyl-CoA dehydrogenase C-terminal domain-like"/>
    <property type="match status" value="1"/>
</dbReference>
<evidence type="ECO:0000259" key="6">
    <source>
        <dbReference type="Pfam" id="PF00441"/>
    </source>
</evidence>
<accession>A0A7W7CAF4</accession>
<keyword evidence="9" id="KW-1185">Reference proteome</keyword>
<organism evidence="8 9">
    <name type="scientific">Crossiella cryophila</name>
    <dbReference type="NCBI Taxonomy" id="43355"/>
    <lineage>
        <taxon>Bacteria</taxon>
        <taxon>Bacillati</taxon>
        <taxon>Actinomycetota</taxon>
        <taxon>Actinomycetes</taxon>
        <taxon>Pseudonocardiales</taxon>
        <taxon>Pseudonocardiaceae</taxon>
        <taxon>Crossiella</taxon>
    </lineage>
</organism>
<dbReference type="InterPro" id="IPR009100">
    <property type="entry name" value="AcylCoA_DH/oxidase_NM_dom_sf"/>
</dbReference>
<dbReference type="EMBL" id="JACHMH010000001">
    <property type="protein sequence ID" value="MBB4677518.1"/>
    <property type="molecule type" value="Genomic_DNA"/>
</dbReference>
<dbReference type="Gene3D" id="2.40.110.10">
    <property type="entry name" value="Butyryl-CoA Dehydrogenase, subunit A, domain 2"/>
    <property type="match status" value="1"/>
</dbReference>
<evidence type="ECO:0000256" key="3">
    <source>
        <dbReference type="ARBA" id="ARBA00022630"/>
    </source>
</evidence>
<dbReference type="Gene3D" id="1.10.540.10">
    <property type="entry name" value="Acyl-CoA dehydrogenase/oxidase, N-terminal domain"/>
    <property type="match status" value="1"/>
</dbReference>
<dbReference type="InterPro" id="IPR036250">
    <property type="entry name" value="AcylCo_DH-like_C"/>
</dbReference>
<evidence type="ECO:0000256" key="2">
    <source>
        <dbReference type="ARBA" id="ARBA00009347"/>
    </source>
</evidence>
<keyword evidence="4" id="KW-0274">FAD</keyword>
<comment type="caution">
    <text evidence="8">The sequence shown here is derived from an EMBL/GenBank/DDBJ whole genome shotgun (WGS) entry which is preliminary data.</text>
</comment>
<dbReference type="Pfam" id="PF02771">
    <property type="entry name" value="Acyl-CoA_dh_N"/>
    <property type="match status" value="1"/>
</dbReference>
<protein>
    <submittedName>
        <fullName evidence="8">Acyl-CoA dehydrogenase</fullName>
        <ecNumber evidence="8">1.3.8.7</ecNumber>
    </submittedName>
</protein>
<dbReference type="GO" id="GO:0070991">
    <property type="term" value="F:medium-chain fatty acyl-CoA dehydrogenase activity"/>
    <property type="evidence" value="ECO:0007669"/>
    <property type="project" value="UniProtKB-EC"/>
</dbReference>
<comment type="cofactor">
    <cofactor evidence="1">
        <name>FAD</name>
        <dbReference type="ChEBI" id="CHEBI:57692"/>
    </cofactor>
</comment>
<gene>
    <name evidence="8" type="ORF">HNR67_003636</name>
</gene>
<evidence type="ECO:0000313" key="9">
    <source>
        <dbReference type="Proteomes" id="UP000533598"/>
    </source>
</evidence>
<dbReference type="PANTHER" id="PTHR43884">
    <property type="entry name" value="ACYL-COA DEHYDROGENASE"/>
    <property type="match status" value="1"/>
</dbReference>
<evidence type="ECO:0000259" key="7">
    <source>
        <dbReference type="Pfam" id="PF02771"/>
    </source>
</evidence>
<dbReference type="Gene3D" id="1.20.140.10">
    <property type="entry name" value="Butyryl-CoA Dehydrogenase, subunit A, domain 3"/>
    <property type="match status" value="1"/>
</dbReference>
<proteinExistence type="inferred from homology"/>
<reference evidence="8 9" key="1">
    <citation type="submission" date="2020-08" db="EMBL/GenBank/DDBJ databases">
        <title>Sequencing the genomes of 1000 actinobacteria strains.</title>
        <authorList>
            <person name="Klenk H.-P."/>
        </authorList>
    </citation>
    <scope>NUCLEOTIDE SEQUENCE [LARGE SCALE GENOMIC DNA]</scope>
    <source>
        <strain evidence="8 9">DSM 44230</strain>
    </source>
</reference>
<sequence length="360" mass="38397">MDFSTTEAQDALSTLATEILTDQVTQDRLRAAESDPDHFDRPLWNMLGTSGLLGAGIPESMGGSGYGVLEQCSVLVALGRSVAPVPYLASTTLAATTLAEFATPATRERWLPDALSGETVLTAALTDESPTTADPTPDGWLLTGTKTAVPAGALAAAILVPAETPNGPQVFLVTPEDPRVTLRRQQTVNGPTTAQLDLSATPLPPDRALSPEAADFLNTRSILGWCALQLGITERALELTAAYARERIQFGRPIGQFQAVAQRLADAYVDVQAIRLTLWQAAWRVSENLPSSESLSTAKFWAADAGHRVAHTAVHIHGGVGIDQDHQLHRYFTAAKQAEFTQGNATTHLRTLGNALAHRP</sequence>
<dbReference type="InterPro" id="IPR013786">
    <property type="entry name" value="AcylCoA_DH/ox_N"/>
</dbReference>
<dbReference type="InterPro" id="IPR009075">
    <property type="entry name" value="AcylCo_DH/oxidase_C"/>
</dbReference>
<feature type="domain" description="Acyl-CoA dehydrogenase/oxidase N-terminal" evidence="7">
    <location>
        <begin position="6"/>
        <end position="118"/>
    </location>
</feature>
<dbReference type="GO" id="GO:0050660">
    <property type="term" value="F:flavin adenine dinucleotide binding"/>
    <property type="evidence" value="ECO:0007669"/>
    <property type="project" value="InterPro"/>
</dbReference>
<comment type="similarity">
    <text evidence="2">Belongs to the acyl-CoA dehydrogenase family.</text>
</comment>
<keyword evidence="5 8" id="KW-0560">Oxidoreductase</keyword>
<evidence type="ECO:0000256" key="4">
    <source>
        <dbReference type="ARBA" id="ARBA00022827"/>
    </source>
</evidence>
<dbReference type="PANTHER" id="PTHR43884:SF20">
    <property type="entry name" value="ACYL-COA DEHYDROGENASE FADE28"/>
    <property type="match status" value="1"/>
</dbReference>
<evidence type="ECO:0000313" key="8">
    <source>
        <dbReference type="EMBL" id="MBB4677518.1"/>
    </source>
</evidence>
<keyword evidence="3" id="KW-0285">Flavoprotein</keyword>
<dbReference type="Pfam" id="PF00441">
    <property type="entry name" value="Acyl-CoA_dh_1"/>
    <property type="match status" value="1"/>
</dbReference>
<name>A0A7W7CAF4_9PSEU</name>
<dbReference type="Proteomes" id="UP000533598">
    <property type="component" value="Unassembled WGS sequence"/>
</dbReference>
<dbReference type="InterPro" id="IPR046373">
    <property type="entry name" value="Acyl-CoA_Oxase/DH_mid-dom_sf"/>
</dbReference>
<dbReference type="SUPFAM" id="SSF56645">
    <property type="entry name" value="Acyl-CoA dehydrogenase NM domain-like"/>
    <property type="match status" value="1"/>
</dbReference>
<evidence type="ECO:0000256" key="5">
    <source>
        <dbReference type="ARBA" id="ARBA00023002"/>
    </source>
</evidence>
<evidence type="ECO:0000256" key="1">
    <source>
        <dbReference type="ARBA" id="ARBA00001974"/>
    </source>
</evidence>